<evidence type="ECO:0000256" key="9">
    <source>
        <dbReference type="ARBA" id="ARBA00047592"/>
    </source>
</evidence>
<dbReference type="GO" id="GO:0005524">
    <property type="term" value="F:ATP binding"/>
    <property type="evidence" value="ECO:0007669"/>
    <property type="project" value="UniProtKB-UniRule"/>
</dbReference>
<evidence type="ECO:0000256" key="8">
    <source>
        <dbReference type="ARBA" id="ARBA00022840"/>
    </source>
</evidence>
<dbReference type="Gene3D" id="1.10.510.10">
    <property type="entry name" value="Transferase(Phosphotransferase) domain 1"/>
    <property type="match status" value="1"/>
</dbReference>
<comment type="activity regulation">
    <text evidence="13">Activated by threonine and tyrosine phosphorylation.</text>
</comment>
<evidence type="ECO:0000256" key="13">
    <source>
        <dbReference type="RuleBase" id="RU361165"/>
    </source>
</evidence>
<keyword evidence="3 12" id="KW-0723">Serine/threonine-protein kinase</keyword>
<keyword evidence="13" id="KW-0460">Magnesium</keyword>
<dbReference type="PROSITE" id="PS01351">
    <property type="entry name" value="MAPK"/>
    <property type="match status" value="1"/>
</dbReference>
<comment type="caution">
    <text evidence="15">The sequence shown here is derived from an EMBL/GenBank/DDBJ whole genome shotgun (WGS) entry which is preliminary data.</text>
</comment>
<protein>
    <recommendedName>
        <fullName evidence="2 13">Mitogen-activated protein kinase</fullName>
        <ecNumber evidence="2 13">2.7.11.24</ecNumber>
    </recommendedName>
</protein>
<evidence type="ECO:0000256" key="6">
    <source>
        <dbReference type="ARBA" id="ARBA00022741"/>
    </source>
</evidence>
<comment type="similarity">
    <text evidence="13">Belongs to the protein kinase superfamily. Ser/Thr protein kinase family. MAP kinase subfamily.</text>
</comment>
<dbReference type="PANTHER" id="PTHR24055">
    <property type="entry name" value="MITOGEN-ACTIVATED PROTEIN KINASE"/>
    <property type="match status" value="1"/>
</dbReference>
<dbReference type="GO" id="GO:0106310">
    <property type="term" value="F:protein serine kinase activity"/>
    <property type="evidence" value="ECO:0007669"/>
    <property type="project" value="RHEA"/>
</dbReference>
<dbReference type="FunFam" id="3.30.200.20:FF:000046">
    <property type="entry name" value="Mitogen-activated protein kinase"/>
    <property type="match status" value="1"/>
</dbReference>
<keyword evidence="4" id="KW-0597">Phosphoprotein</keyword>
<dbReference type="Proteomes" id="UP000326939">
    <property type="component" value="Chromosome 16"/>
</dbReference>
<dbReference type="SMART" id="SM00220">
    <property type="entry name" value="S_TKc"/>
    <property type="match status" value="1"/>
</dbReference>
<evidence type="ECO:0000256" key="12">
    <source>
        <dbReference type="RuleBase" id="RU000304"/>
    </source>
</evidence>
<name>A0A5N5JST8_9ROSI</name>
<evidence type="ECO:0000256" key="2">
    <source>
        <dbReference type="ARBA" id="ARBA00012411"/>
    </source>
</evidence>
<proteinExistence type="inferred from homology"/>
<dbReference type="PROSITE" id="PS50011">
    <property type="entry name" value="PROTEIN_KINASE_DOM"/>
    <property type="match status" value="1"/>
</dbReference>
<keyword evidence="6 11" id="KW-0547">Nucleotide-binding</keyword>
<sequence length="377" mass="43323">MASYAPGNGDIPAIPTPGGQFIQYNVCGNIFEITSKYRPPITPIGRGAYGIVCSVLNSETNEMVAIKKIANPFENYMDAKRTLREIKLLRHLDHENVVSIRDVIPPALRREFTDVYITTELMDTDLHQIIRSNQGLSEEHCQYFLYQTLRGLKYVHSANVIHRDLKPSNLLLNANCDLKICDFGLARPTSENEFMTEYVVTRWYRAPELLLNSSEYTSAIDVWSVGCIFMELMNRKPLFPGKDNVHQMRLLTELLGTPNESDLGFVRNENARRYIRQLDSRPRRSLAELFPHFHPLAIDLVDKMLTFDPTRRITEQDLSESVEEALAHPYLARLHDIADEPICPEPFSFEFEQQPLTEEQMKAIIYEEAIALNPEYA</sequence>
<gene>
    <name evidence="15" type="ORF">DKX38_024849</name>
</gene>
<dbReference type="Pfam" id="PF00069">
    <property type="entry name" value="Pkinase"/>
    <property type="match status" value="1"/>
</dbReference>
<evidence type="ECO:0000256" key="1">
    <source>
        <dbReference type="ARBA" id="ARBA00008832"/>
    </source>
</evidence>
<keyword evidence="5 13" id="KW-0808">Transferase</keyword>
<dbReference type="InterPro" id="IPR017441">
    <property type="entry name" value="Protein_kinase_ATP_BS"/>
</dbReference>
<dbReference type="InterPro" id="IPR008271">
    <property type="entry name" value="Ser/Thr_kinase_AS"/>
</dbReference>
<dbReference type="Gene3D" id="3.30.200.20">
    <property type="entry name" value="Phosphorylase Kinase, domain 1"/>
    <property type="match status" value="1"/>
</dbReference>
<keyword evidence="16" id="KW-1185">Reference proteome</keyword>
<evidence type="ECO:0000313" key="16">
    <source>
        <dbReference type="Proteomes" id="UP000326939"/>
    </source>
</evidence>
<dbReference type="GO" id="GO:0004707">
    <property type="term" value="F:MAP kinase activity"/>
    <property type="evidence" value="ECO:0007669"/>
    <property type="project" value="UniProtKB-EC"/>
</dbReference>
<evidence type="ECO:0000256" key="4">
    <source>
        <dbReference type="ARBA" id="ARBA00022553"/>
    </source>
</evidence>
<dbReference type="InterPro" id="IPR003527">
    <property type="entry name" value="MAP_kinase_CS"/>
</dbReference>
<comment type="cofactor">
    <cofactor evidence="13">
        <name>Mg(2+)</name>
        <dbReference type="ChEBI" id="CHEBI:18420"/>
    </cofactor>
</comment>
<dbReference type="AlphaFoldDB" id="A0A5N5JST8"/>
<dbReference type="EMBL" id="VDCV01000016">
    <property type="protein sequence ID" value="KAB5520530.1"/>
    <property type="molecule type" value="Genomic_DNA"/>
</dbReference>
<feature type="binding site" evidence="11">
    <location>
        <position position="68"/>
    </location>
    <ligand>
        <name>ATP</name>
        <dbReference type="ChEBI" id="CHEBI:30616"/>
    </ligand>
</feature>
<accession>A0A5N5JST8</accession>
<dbReference type="PROSITE" id="PS00108">
    <property type="entry name" value="PROTEIN_KINASE_ST"/>
    <property type="match status" value="1"/>
</dbReference>
<comment type="similarity">
    <text evidence="1">Belongs to the protein kinase superfamily. CMGC Ser/Thr protein kinase family. MAP kinase subfamily.</text>
</comment>
<dbReference type="InterPro" id="IPR011009">
    <property type="entry name" value="Kinase-like_dom_sf"/>
</dbReference>
<comment type="catalytic activity">
    <reaction evidence="9 13">
        <text>L-threonyl-[protein] + ATP = O-phospho-L-threonyl-[protein] + ADP + H(+)</text>
        <dbReference type="Rhea" id="RHEA:46608"/>
        <dbReference type="Rhea" id="RHEA-COMP:11060"/>
        <dbReference type="Rhea" id="RHEA-COMP:11605"/>
        <dbReference type="ChEBI" id="CHEBI:15378"/>
        <dbReference type="ChEBI" id="CHEBI:30013"/>
        <dbReference type="ChEBI" id="CHEBI:30616"/>
        <dbReference type="ChEBI" id="CHEBI:61977"/>
        <dbReference type="ChEBI" id="CHEBI:456216"/>
        <dbReference type="EC" id="2.7.11.24"/>
    </reaction>
</comment>
<reference evidence="16" key="1">
    <citation type="journal article" date="2019" name="Gigascience">
        <title>De novo genome assembly of the endangered Acer yangbiense, a plant species with extremely small populations endemic to Yunnan Province, China.</title>
        <authorList>
            <person name="Yang J."/>
            <person name="Wariss H.M."/>
            <person name="Tao L."/>
            <person name="Zhang R."/>
            <person name="Yun Q."/>
            <person name="Hollingsworth P."/>
            <person name="Dao Z."/>
            <person name="Luo G."/>
            <person name="Guo H."/>
            <person name="Ma Y."/>
            <person name="Sun W."/>
        </authorList>
    </citation>
    <scope>NUCLEOTIDE SEQUENCE [LARGE SCALE GENOMIC DNA]</scope>
    <source>
        <strain evidence="16">cv. br00</strain>
    </source>
</reference>
<dbReference type="EC" id="2.7.11.24" evidence="2 13"/>
<evidence type="ECO:0000256" key="11">
    <source>
        <dbReference type="PROSITE-ProRule" id="PRU10141"/>
    </source>
</evidence>
<keyword evidence="8 11" id="KW-0067">ATP-binding</keyword>
<evidence type="ECO:0000256" key="5">
    <source>
        <dbReference type="ARBA" id="ARBA00022679"/>
    </source>
</evidence>
<comment type="catalytic activity">
    <reaction evidence="10">
        <text>L-seryl-[protein] + ATP = O-phospho-L-seryl-[protein] + ADP + H(+)</text>
        <dbReference type="Rhea" id="RHEA:17989"/>
        <dbReference type="Rhea" id="RHEA-COMP:9863"/>
        <dbReference type="Rhea" id="RHEA-COMP:11604"/>
        <dbReference type="ChEBI" id="CHEBI:15378"/>
        <dbReference type="ChEBI" id="CHEBI:29999"/>
        <dbReference type="ChEBI" id="CHEBI:30616"/>
        <dbReference type="ChEBI" id="CHEBI:83421"/>
        <dbReference type="ChEBI" id="CHEBI:456216"/>
        <dbReference type="EC" id="2.7.11.24"/>
    </reaction>
</comment>
<organism evidence="15 16">
    <name type="scientific">Salix brachista</name>
    <dbReference type="NCBI Taxonomy" id="2182728"/>
    <lineage>
        <taxon>Eukaryota</taxon>
        <taxon>Viridiplantae</taxon>
        <taxon>Streptophyta</taxon>
        <taxon>Embryophyta</taxon>
        <taxon>Tracheophyta</taxon>
        <taxon>Spermatophyta</taxon>
        <taxon>Magnoliopsida</taxon>
        <taxon>eudicotyledons</taxon>
        <taxon>Gunneridae</taxon>
        <taxon>Pentapetalae</taxon>
        <taxon>rosids</taxon>
        <taxon>fabids</taxon>
        <taxon>Malpighiales</taxon>
        <taxon>Salicaceae</taxon>
        <taxon>Saliceae</taxon>
        <taxon>Salix</taxon>
    </lineage>
</organism>
<evidence type="ECO:0000313" key="15">
    <source>
        <dbReference type="EMBL" id="KAB5520530.1"/>
    </source>
</evidence>
<feature type="domain" description="Protein kinase" evidence="14">
    <location>
        <begin position="38"/>
        <end position="331"/>
    </location>
</feature>
<dbReference type="SUPFAM" id="SSF56112">
    <property type="entry name" value="Protein kinase-like (PK-like)"/>
    <property type="match status" value="1"/>
</dbReference>
<keyword evidence="7 13" id="KW-0418">Kinase</keyword>
<dbReference type="InterPro" id="IPR000719">
    <property type="entry name" value="Prot_kinase_dom"/>
</dbReference>
<evidence type="ECO:0000256" key="7">
    <source>
        <dbReference type="ARBA" id="ARBA00022777"/>
    </source>
</evidence>
<evidence type="ECO:0000256" key="3">
    <source>
        <dbReference type="ARBA" id="ARBA00022527"/>
    </source>
</evidence>
<dbReference type="InterPro" id="IPR050117">
    <property type="entry name" value="MAPK"/>
</dbReference>
<evidence type="ECO:0000256" key="10">
    <source>
        <dbReference type="ARBA" id="ARBA00048312"/>
    </source>
</evidence>
<evidence type="ECO:0000259" key="14">
    <source>
        <dbReference type="PROSITE" id="PS50011"/>
    </source>
</evidence>
<dbReference type="FunFam" id="1.10.510.10:FF:000013">
    <property type="entry name" value="Mitogen-activated protein kinase"/>
    <property type="match status" value="1"/>
</dbReference>
<dbReference type="PROSITE" id="PS00107">
    <property type="entry name" value="PROTEIN_KINASE_ATP"/>
    <property type="match status" value="1"/>
</dbReference>